<keyword evidence="4" id="KW-1185">Reference proteome</keyword>
<keyword evidence="1" id="KW-0812">Transmembrane</keyword>
<accession>A0A1I0RG79</accession>
<dbReference type="RefSeq" id="WP_090260257.1">
    <property type="nucleotide sequence ID" value="NZ_FOIR01000004.1"/>
</dbReference>
<feature type="transmembrane region" description="Helical" evidence="1">
    <location>
        <begin position="36"/>
        <end position="54"/>
    </location>
</feature>
<dbReference type="EMBL" id="FOIR01000004">
    <property type="protein sequence ID" value="SEW39790.1"/>
    <property type="molecule type" value="Genomic_DNA"/>
</dbReference>
<keyword evidence="1" id="KW-1133">Transmembrane helix</keyword>
<sequence length="291" mass="33433">MRKTCLLCLIFGLSLSWIHAQDTTRHQLSTKQLGLYGGLAYGATLTGLSVAWYSDNGFTNFRFFNDNAEWNQVDKFGHAFGTYQFARIGYDLLKKTELSDKKALYWATGISFGMLLPIEILDGFSEDYGFSYGDIIANLVGSGLFLGEQLLWNEQRIKFKFSFHQTSYAPMRPNLLGDGMHEEFLKDYNGQTYWLSFDIHSFFKESRFPKWLNIAAGYGAQGMVYAHENENNLAGFESYRQYYLGIDFDLSYIPTKNRFLKTVLFLADMIKLPAPAIEINKNGIQGHLFYY</sequence>
<reference evidence="4" key="1">
    <citation type="submission" date="2016-10" db="EMBL/GenBank/DDBJ databases">
        <authorList>
            <person name="Varghese N."/>
            <person name="Submissions S."/>
        </authorList>
    </citation>
    <scope>NUCLEOTIDE SEQUENCE [LARGE SCALE GENOMIC DNA]</scope>
    <source>
        <strain evidence="4">CGMCC 1.12402</strain>
    </source>
</reference>
<evidence type="ECO:0000256" key="2">
    <source>
        <dbReference type="SAM" id="SignalP"/>
    </source>
</evidence>
<dbReference type="STRING" id="1267423.SAMN05216290_3494"/>
<feature type="signal peptide" evidence="2">
    <location>
        <begin position="1"/>
        <end position="20"/>
    </location>
</feature>
<dbReference type="Proteomes" id="UP000199437">
    <property type="component" value="Unassembled WGS sequence"/>
</dbReference>
<protein>
    <submittedName>
        <fullName evidence="3">Predicted lipoprotein</fullName>
    </submittedName>
</protein>
<dbReference type="AlphaFoldDB" id="A0A1I0RG79"/>
<feature type="chain" id="PRO_5011726930" evidence="2">
    <location>
        <begin position="21"/>
        <end position="291"/>
    </location>
</feature>
<dbReference type="OrthoDB" id="9803535at2"/>
<dbReference type="GeneID" id="99988166"/>
<keyword evidence="1" id="KW-0472">Membrane</keyword>
<evidence type="ECO:0000256" key="1">
    <source>
        <dbReference type="SAM" id="Phobius"/>
    </source>
</evidence>
<evidence type="ECO:0000313" key="3">
    <source>
        <dbReference type="EMBL" id="SEW39790.1"/>
    </source>
</evidence>
<keyword evidence="3" id="KW-0449">Lipoprotein</keyword>
<dbReference type="InterPro" id="IPR018736">
    <property type="entry name" value="DUF2279_periplasmic_lipo"/>
</dbReference>
<name>A0A1I0RG79_9BACT</name>
<organism evidence="3 4">
    <name type="scientific">Roseivirga pacifica</name>
    <dbReference type="NCBI Taxonomy" id="1267423"/>
    <lineage>
        <taxon>Bacteria</taxon>
        <taxon>Pseudomonadati</taxon>
        <taxon>Bacteroidota</taxon>
        <taxon>Cytophagia</taxon>
        <taxon>Cytophagales</taxon>
        <taxon>Roseivirgaceae</taxon>
        <taxon>Roseivirga</taxon>
    </lineage>
</organism>
<dbReference type="Pfam" id="PF10043">
    <property type="entry name" value="DUF2279"/>
    <property type="match status" value="1"/>
</dbReference>
<proteinExistence type="predicted"/>
<gene>
    <name evidence="3" type="ORF">SAMN05216290_3494</name>
</gene>
<keyword evidence="2" id="KW-0732">Signal</keyword>
<evidence type="ECO:0000313" key="4">
    <source>
        <dbReference type="Proteomes" id="UP000199437"/>
    </source>
</evidence>